<dbReference type="Pfam" id="PF00583">
    <property type="entry name" value="Acetyltransf_1"/>
    <property type="match status" value="1"/>
</dbReference>
<evidence type="ECO:0000256" key="1">
    <source>
        <dbReference type="ARBA" id="ARBA00022679"/>
    </source>
</evidence>
<evidence type="ECO:0000313" key="4">
    <source>
        <dbReference type="EMBL" id="PSN63250.1"/>
    </source>
</evidence>
<dbReference type="Gene3D" id="3.40.630.30">
    <property type="match status" value="1"/>
</dbReference>
<name>A0A2T2NCZ4_CORCC</name>
<gene>
    <name evidence="4" type="ORF">BS50DRAFT_624034</name>
</gene>
<dbReference type="PROSITE" id="PS51186">
    <property type="entry name" value="GNAT"/>
    <property type="match status" value="1"/>
</dbReference>
<keyword evidence="1 4" id="KW-0808">Transferase</keyword>
<dbReference type="STRING" id="1448308.A0A2T2NCZ4"/>
<evidence type="ECO:0000313" key="5">
    <source>
        <dbReference type="Proteomes" id="UP000240883"/>
    </source>
</evidence>
<proteinExistence type="predicted"/>
<dbReference type="CDD" id="cd04301">
    <property type="entry name" value="NAT_SF"/>
    <property type="match status" value="1"/>
</dbReference>
<dbReference type="PANTHER" id="PTHR10545:SF29">
    <property type="entry name" value="GH14572P-RELATED"/>
    <property type="match status" value="1"/>
</dbReference>
<reference evidence="4 5" key="1">
    <citation type="journal article" date="2018" name="Front. Microbiol.">
        <title>Genome-Wide Analysis of Corynespora cassiicola Leaf Fall Disease Putative Effectors.</title>
        <authorList>
            <person name="Lopez D."/>
            <person name="Ribeiro S."/>
            <person name="Label P."/>
            <person name="Fumanal B."/>
            <person name="Venisse J.S."/>
            <person name="Kohler A."/>
            <person name="de Oliveira R.R."/>
            <person name="Labutti K."/>
            <person name="Lipzen A."/>
            <person name="Lail K."/>
            <person name="Bauer D."/>
            <person name="Ohm R.A."/>
            <person name="Barry K.W."/>
            <person name="Spatafora J."/>
            <person name="Grigoriev I.V."/>
            <person name="Martin F.M."/>
            <person name="Pujade-Renaud V."/>
        </authorList>
    </citation>
    <scope>NUCLEOTIDE SEQUENCE [LARGE SCALE GENOMIC DNA]</scope>
    <source>
        <strain evidence="4 5">Philippines</strain>
    </source>
</reference>
<keyword evidence="5" id="KW-1185">Reference proteome</keyword>
<protein>
    <submittedName>
        <fullName evidence="4">Acyl-CoA N-acyltransferase</fullName>
    </submittedName>
</protein>
<dbReference type="AlphaFoldDB" id="A0A2T2NCZ4"/>
<feature type="domain" description="N-acetyltransferase" evidence="3">
    <location>
        <begin position="7"/>
        <end position="154"/>
    </location>
</feature>
<dbReference type="Proteomes" id="UP000240883">
    <property type="component" value="Unassembled WGS sequence"/>
</dbReference>
<organism evidence="4 5">
    <name type="scientific">Corynespora cassiicola Philippines</name>
    <dbReference type="NCBI Taxonomy" id="1448308"/>
    <lineage>
        <taxon>Eukaryota</taxon>
        <taxon>Fungi</taxon>
        <taxon>Dikarya</taxon>
        <taxon>Ascomycota</taxon>
        <taxon>Pezizomycotina</taxon>
        <taxon>Dothideomycetes</taxon>
        <taxon>Pleosporomycetidae</taxon>
        <taxon>Pleosporales</taxon>
        <taxon>Corynesporascaceae</taxon>
        <taxon>Corynespora</taxon>
    </lineage>
</organism>
<dbReference type="InterPro" id="IPR000182">
    <property type="entry name" value="GNAT_dom"/>
</dbReference>
<dbReference type="PANTHER" id="PTHR10545">
    <property type="entry name" value="DIAMINE N-ACETYLTRANSFERASE"/>
    <property type="match status" value="1"/>
</dbReference>
<dbReference type="InterPro" id="IPR016181">
    <property type="entry name" value="Acyl_CoA_acyltransferase"/>
</dbReference>
<keyword evidence="2 4" id="KW-0012">Acyltransferase</keyword>
<accession>A0A2T2NCZ4</accession>
<dbReference type="GO" id="GO:0005737">
    <property type="term" value="C:cytoplasm"/>
    <property type="evidence" value="ECO:0007669"/>
    <property type="project" value="TreeGrafter"/>
</dbReference>
<dbReference type="GO" id="GO:0008080">
    <property type="term" value="F:N-acetyltransferase activity"/>
    <property type="evidence" value="ECO:0007669"/>
    <property type="project" value="TreeGrafter"/>
</dbReference>
<dbReference type="EMBL" id="KZ678140">
    <property type="protein sequence ID" value="PSN63250.1"/>
    <property type="molecule type" value="Genomic_DNA"/>
</dbReference>
<dbReference type="OrthoDB" id="7305308at2759"/>
<dbReference type="SUPFAM" id="SSF55729">
    <property type="entry name" value="Acyl-CoA N-acyltransferases (Nat)"/>
    <property type="match status" value="1"/>
</dbReference>
<sequence>MSTNTAPIITPLVESDFDEWSRVFKESLAHHGDTLPEEQYQKTFTRLVDPKCDAFAMVIRDPVKEDAFLGFAHYFLIPSLKTEKPNMHLSDLYVAESARRQGLGKKLILMVAEEARKRDCYRLQWVTPHDNVARTLYDQVAIGDFVQYRIKLAE</sequence>
<dbReference type="InterPro" id="IPR051016">
    <property type="entry name" value="Diverse_Substrate_AcTransf"/>
</dbReference>
<evidence type="ECO:0000259" key="3">
    <source>
        <dbReference type="PROSITE" id="PS51186"/>
    </source>
</evidence>
<evidence type="ECO:0000256" key="2">
    <source>
        <dbReference type="ARBA" id="ARBA00023315"/>
    </source>
</evidence>